<dbReference type="InterPro" id="IPR005893">
    <property type="entry name" value="PotA-like"/>
</dbReference>
<keyword evidence="2 7" id="KW-1003">Cell membrane</keyword>
<dbReference type="PANTHER" id="PTHR42781:SF4">
    <property type="entry name" value="SPERMIDINE_PUTRESCINE IMPORT ATP-BINDING PROTEIN POTA"/>
    <property type="match status" value="1"/>
</dbReference>
<keyword evidence="3 7" id="KW-0547">Nucleotide-binding</keyword>
<dbReference type="EMBL" id="VAUP01000038">
    <property type="protein sequence ID" value="TLX41245.1"/>
    <property type="molecule type" value="Genomic_DNA"/>
</dbReference>
<keyword evidence="6 7" id="KW-0472">Membrane</keyword>
<evidence type="ECO:0000313" key="9">
    <source>
        <dbReference type="EMBL" id="TLX41245.1"/>
    </source>
</evidence>
<proteinExistence type="inferred from homology"/>
<dbReference type="InterPro" id="IPR017871">
    <property type="entry name" value="ABC_transporter-like_CS"/>
</dbReference>
<dbReference type="InterPro" id="IPR027417">
    <property type="entry name" value="P-loop_NTPase"/>
</dbReference>
<dbReference type="NCBIfam" id="TIGR01187">
    <property type="entry name" value="potA"/>
    <property type="match status" value="1"/>
</dbReference>
<dbReference type="InterPro" id="IPR008995">
    <property type="entry name" value="Mo/tungstate-bd_C_term_dom"/>
</dbReference>
<dbReference type="SUPFAM" id="SSF50331">
    <property type="entry name" value="MOP-like"/>
    <property type="match status" value="1"/>
</dbReference>
<keyword evidence="1 7" id="KW-0813">Transport</keyword>
<dbReference type="RefSeq" id="WP_138401286.1">
    <property type="nucleotide sequence ID" value="NZ_JBAFVI010000003.1"/>
</dbReference>
<reference evidence="9 10" key="1">
    <citation type="submission" date="2019-05" db="EMBL/GenBank/DDBJ databases">
        <authorList>
            <person name="Zhou X."/>
        </authorList>
    </citation>
    <scope>NUCLEOTIDE SEQUENCE [LARGE SCALE GENOMIC DNA]</scope>
    <source>
        <strain evidence="9 10">DSM 432</strain>
    </source>
</reference>
<dbReference type="Pfam" id="PF00005">
    <property type="entry name" value="ABC_tran"/>
    <property type="match status" value="1"/>
</dbReference>
<dbReference type="OrthoDB" id="9802264at2"/>
<comment type="catalytic activity">
    <reaction evidence="7">
        <text>ATP + H2O + polyamine-[polyamine-binding protein]Side 1 = ADP + phosphate + polyamineSide 2 + [polyamine-binding protein]Side 1.</text>
        <dbReference type="EC" id="7.6.2.11"/>
    </reaction>
</comment>
<evidence type="ECO:0000313" key="10">
    <source>
        <dbReference type="Proteomes" id="UP000305131"/>
    </source>
</evidence>
<dbReference type="EC" id="7.6.2.11" evidence="7"/>
<dbReference type="PROSITE" id="PS50893">
    <property type="entry name" value="ABC_TRANSPORTER_2"/>
    <property type="match status" value="1"/>
</dbReference>
<dbReference type="InterPro" id="IPR003439">
    <property type="entry name" value="ABC_transporter-like_ATP-bd"/>
</dbReference>
<dbReference type="SMART" id="SM00382">
    <property type="entry name" value="AAA"/>
    <property type="match status" value="1"/>
</dbReference>
<protein>
    <recommendedName>
        <fullName evidence="7">Spermidine/putrescine import ATP-binding protein PotA</fullName>
        <ecNumber evidence="7">7.6.2.11</ecNumber>
    </recommendedName>
</protein>
<dbReference type="Pfam" id="PF08402">
    <property type="entry name" value="TOBE_2"/>
    <property type="match status" value="1"/>
</dbReference>
<evidence type="ECO:0000256" key="5">
    <source>
        <dbReference type="ARBA" id="ARBA00022967"/>
    </source>
</evidence>
<dbReference type="GO" id="GO:0015417">
    <property type="term" value="F:ABC-type polyamine transporter activity"/>
    <property type="evidence" value="ECO:0007669"/>
    <property type="project" value="UniProtKB-EC"/>
</dbReference>
<gene>
    <name evidence="7" type="primary">potA</name>
    <name evidence="9" type="ORF">FBQ73_20195</name>
</gene>
<organism evidence="9 10">
    <name type="scientific">Xanthobacter autotrophicus</name>
    <dbReference type="NCBI Taxonomy" id="280"/>
    <lineage>
        <taxon>Bacteria</taxon>
        <taxon>Pseudomonadati</taxon>
        <taxon>Pseudomonadota</taxon>
        <taxon>Alphaproteobacteria</taxon>
        <taxon>Hyphomicrobiales</taxon>
        <taxon>Xanthobacteraceae</taxon>
        <taxon>Xanthobacter</taxon>
    </lineage>
</organism>
<dbReference type="GO" id="GO:0043190">
    <property type="term" value="C:ATP-binding cassette (ABC) transporter complex"/>
    <property type="evidence" value="ECO:0007669"/>
    <property type="project" value="InterPro"/>
</dbReference>
<dbReference type="GeneID" id="95775780"/>
<evidence type="ECO:0000256" key="1">
    <source>
        <dbReference type="ARBA" id="ARBA00022448"/>
    </source>
</evidence>
<dbReference type="Gene3D" id="3.40.50.300">
    <property type="entry name" value="P-loop containing nucleotide triphosphate hydrolases"/>
    <property type="match status" value="1"/>
</dbReference>
<comment type="caution">
    <text evidence="9">The sequence shown here is derived from an EMBL/GenBank/DDBJ whole genome shotgun (WGS) entry which is preliminary data.</text>
</comment>
<evidence type="ECO:0000256" key="4">
    <source>
        <dbReference type="ARBA" id="ARBA00022840"/>
    </source>
</evidence>
<sequence>MSSIPPDVASQTRPVGVQIDGVTKRFGDATALHEAWLKIGQGEFMTLLGPSGCGKTTLLNLIAGFLEADGGEIFVSGSLMTETPPYDREIGVVFQNYALFPHMSVAKNVGYGLRMRGVPKREIEQRVAEALALVKLAAFGDRKPRQLSGGQQQRVALARALVIRPKVLLLDEPFSALDKNLRGSMQVELKEIQRKLGVTTIFVTHDQSEALSMSDRIAVMSDGRIRQVGTPDEIYRRPLDPFVAAFVGDVNVLPARLERRLGDMATVALGEGRVQVRAETLDGLVPGAAVDLFVRPDAMRFADADGVLAGTVATHVYQGSHVDVLVDVPAARGGRVTVRVPGHEAPGRWPAGAHVSLDFAAGDAVAFASDAK</sequence>
<dbReference type="AlphaFoldDB" id="A0A6C1KA97"/>
<keyword evidence="4 7" id="KW-0067">ATP-binding</keyword>
<dbReference type="FunFam" id="3.40.50.300:FF:000133">
    <property type="entry name" value="Spermidine/putrescine import ATP-binding protein PotA"/>
    <property type="match status" value="1"/>
</dbReference>
<dbReference type="GO" id="GO:0015847">
    <property type="term" value="P:putrescine transport"/>
    <property type="evidence" value="ECO:0007669"/>
    <property type="project" value="UniProtKB-ARBA"/>
</dbReference>
<dbReference type="InterPro" id="IPR050093">
    <property type="entry name" value="ABC_SmlMolc_Importer"/>
</dbReference>
<dbReference type="InterPro" id="IPR013611">
    <property type="entry name" value="Transp-assoc_OB_typ2"/>
</dbReference>
<feature type="domain" description="ABC transporter" evidence="8">
    <location>
        <begin position="17"/>
        <end position="247"/>
    </location>
</feature>
<dbReference type="PANTHER" id="PTHR42781">
    <property type="entry name" value="SPERMIDINE/PUTRESCINE IMPORT ATP-BINDING PROTEIN POTA"/>
    <property type="match status" value="1"/>
</dbReference>
<dbReference type="Proteomes" id="UP000305131">
    <property type="component" value="Unassembled WGS sequence"/>
</dbReference>
<dbReference type="GO" id="GO:0005524">
    <property type="term" value="F:ATP binding"/>
    <property type="evidence" value="ECO:0007669"/>
    <property type="project" value="UniProtKB-KW"/>
</dbReference>
<dbReference type="Gene3D" id="2.40.50.100">
    <property type="match status" value="1"/>
</dbReference>
<comment type="subunit">
    <text evidence="7">The complex is composed of two ATP-binding proteins (PotA), two transmembrane proteins (PotB and PotC) and a solute-binding protein (PotD).</text>
</comment>
<evidence type="ECO:0000256" key="2">
    <source>
        <dbReference type="ARBA" id="ARBA00022475"/>
    </source>
</evidence>
<accession>A0A6C1KA97</accession>
<comment type="similarity">
    <text evidence="7">Belongs to the ABC transporter superfamily. Spermidine/putrescine importer (TC 3.A.1.11.1) family.</text>
</comment>
<comment type="function">
    <text evidence="7">Part of the ABC transporter complex PotABCD involved in spermidine/putrescine import. Responsible for energy coupling to the transport system.</text>
</comment>
<dbReference type="PROSITE" id="PS00211">
    <property type="entry name" value="ABC_TRANSPORTER_1"/>
    <property type="match status" value="1"/>
</dbReference>
<evidence type="ECO:0000256" key="7">
    <source>
        <dbReference type="RuleBase" id="RU364083"/>
    </source>
</evidence>
<evidence type="ECO:0000256" key="3">
    <source>
        <dbReference type="ARBA" id="ARBA00022741"/>
    </source>
</evidence>
<dbReference type="SUPFAM" id="SSF52540">
    <property type="entry name" value="P-loop containing nucleoside triphosphate hydrolases"/>
    <property type="match status" value="1"/>
</dbReference>
<evidence type="ECO:0000256" key="6">
    <source>
        <dbReference type="ARBA" id="ARBA00023136"/>
    </source>
</evidence>
<dbReference type="GO" id="GO:0016887">
    <property type="term" value="F:ATP hydrolysis activity"/>
    <property type="evidence" value="ECO:0007669"/>
    <property type="project" value="InterPro"/>
</dbReference>
<name>A0A6C1KA97_XANAU</name>
<evidence type="ECO:0000259" key="8">
    <source>
        <dbReference type="PROSITE" id="PS50893"/>
    </source>
</evidence>
<keyword evidence="5 7" id="KW-1278">Translocase</keyword>
<dbReference type="InterPro" id="IPR003593">
    <property type="entry name" value="AAA+_ATPase"/>
</dbReference>